<protein>
    <recommendedName>
        <fullName evidence="3">Phosphoadenosine phosphosulfate reductase</fullName>
    </recommendedName>
</protein>
<reference evidence="1 2" key="1">
    <citation type="submission" date="2017-03" db="EMBL/GenBank/DDBJ databases">
        <authorList>
            <person name="Afonso C.L."/>
            <person name="Miller P.J."/>
            <person name="Scott M.A."/>
            <person name="Spackman E."/>
            <person name="Goraichik I."/>
            <person name="Dimitrov K.M."/>
            <person name="Suarez D.L."/>
            <person name="Swayne D.E."/>
        </authorList>
    </citation>
    <scope>NUCLEOTIDE SEQUENCE [LARGE SCALE GENOMIC DNA]</scope>
    <source>
        <strain evidence="1 2">CECT 7450</strain>
    </source>
</reference>
<name>A0A1X6ZEW4_9RHOB</name>
<evidence type="ECO:0008006" key="3">
    <source>
        <dbReference type="Google" id="ProtNLM"/>
    </source>
</evidence>
<sequence length="319" mass="36514">MHDTPPSLDQSLGGLQWQGWLEAAEDVADQDGYVEYLGPDHAAILIEKKPILLVTFESFGSVSARTENAHPLGWSMVRTLDWSHLCLISKGDTWFRDERVYGYFDRLVDDGFFEDFEQVIFYGAGACGYAAAAYSVAAPGAKVLLLQPQATLAPELTEWDDRFRHMRRTDFSSRYAYAPDMIEAAEKVFLLYDPEIRADAMHAALFNRPNVEQFRTRFMGAALEPALVRMEVILRMLAQVSSDRLDITNIARLCRARHGDPRYQLNLLRRLRQEERHKLIVLLCKRVLKERSAPLFRTALENSEQMLGAQVRNEQQTIE</sequence>
<dbReference type="AlphaFoldDB" id="A0A1X6ZEW4"/>
<dbReference type="Proteomes" id="UP000193061">
    <property type="component" value="Unassembled WGS sequence"/>
</dbReference>
<evidence type="ECO:0000313" key="2">
    <source>
        <dbReference type="Proteomes" id="UP000193061"/>
    </source>
</evidence>
<gene>
    <name evidence="1" type="ORF">ROA7450_02364</name>
</gene>
<organism evidence="1 2">
    <name type="scientific">Roseovarius albus</name>
    <dbReference type="NCBI Taxonomy" id="1247867"/>
    <lineage>
        <taxon>Bacteria</taxon>
        <taxon>Pseudomonadati</taxon>
        <taxon>Pseudomonadota</taxon>
        <taxon>Alphaproteobacteria</taxon>
        <taxon>Rhodobacterales</taxon>
        <taxon>Roseobacteraceae</taxon>
        <taxon>Roseovarius</taxon>
    </lineage>
</organism>
<accession>A0A1X6ZEW4</accession>
<keyword evidence="2" id="KW-1185">Reference proteome</keyword>
<dbReference type="RefSeq" id="WP_085805872.1">
    <property type="nucleotide sequence ID" value="NZ_FWFX01000006.1"/>
</dbReference>
<dbReference type="EMBL" id="FWFX01000006">
    <property type="protein sequence ID" value="SLN47666.1"/>
    <property type="molecule type" value="Genomic_DNA"/>
</dbReference>
<evidence type="ECO:0000313" key="1">
    <source>
        <dbReference type="EMBL" id="SLN47666.1"/>
    </source>
</evidence>
<proteinExistence type="predicted"/>
<dbReference type="OrthoDB" id="7840273at2"/>